<dbReference type="AlphaFoldDB" id="A0ABD3XJL8"/>
<evidence type="ECO:0000256" key="3">
    <source>
        <dbReference type="PROSITE-ProRule" id="PRU00023"/>
    </source>
</evidence>
<dbReference type="PROSITE" id="PS50088">
    <property type="entry name" value="ANK_REPEAT"/>
    <property type="match status" value="2"/>
</dbReference>
<feature type="compositionally biased region" description="Polar residues" evidence="4">
    <location>
        <begin position="1"/>
        <end position="10"/>
    </location>
</feature>
<proteinExistence type="predicted"/>
<dbReference type="Pfam" id="PF00023">
    <property type="entry name" value="Ank"/>
    <property type="match status" value="1"/>
</dbReference>
<comment type="caution">
    <text evidence="5">The sequence shown here is derived from an EMBL/GenBank/DDBJ whole genome shotgun (WGS) entry which is preliminary data.</text>
</comment>
<feature type="repeat" description="ANK" evidence="3">
    <location>
        <begin position="365"/>
        <end position="397"/>
    </location>
</feature>
<feature type="repeat" description="ANK" evidence="3">
    <location>
        <begin position="524"/>
        <end position="562"/>
    </location>
</feature>
<feature type="compositionally biased region" description="Basic and acidic residues" evidence="4">
    <location>
        <begin position="33"/>
        <end position="42"/>
    </location>
</feature>
<evidence type="ECO:0000256" key="2">
    <source>
        <dbReference type="ARBA" id="ARBA00023043"/>
    </source>
</evidence>
<feature type="compositionally biased region" description="Basic and acidic residues" evidence="4">
    <location>
        <begin position="12"/>
        <end position="26"/>
    </location>
</feature>
<dbReference type="InterPro" id="IPR002110">
    <property type="entry name" value="Ankyrin_rpt"/>
</dbReference>
<dbReference type="InterPro" id="IPR036770">
    <property type="entry name" value="Ankyrin_rpt-contain_sf"/>
</dbReference>
<dbReference type="SMART" id="SM00248">
    <property type="entry name" value="ANK"/>
    <property type="match status" value="4"/>
</dbReference>
<sequence>MSNQFSSLTADRSIETDDGDYYRPEIRNINIRDGTEDKRMEETTSSFGEMTLDPPQSGSGVSNLDTEGHGSFLTARGEGNHQTGSISDQQINCSGVQANVNQTGYSNVHQHTTGLQHFPYNNFQDHQQNQFNPYPSYNTSHYSYQFGDNSWMYGISMDQMSMPGVESLVHRLLPSQNVRSEIGEDGLQPYDGGSFPSIDSNVTLTPPNSGHFTTSHDQSSAQTPQTPMVFTSPLSRTTSTMASSPMTVSSQMIGYSQMLTQPTIRQQVRHQPASVLPSLSMPSQVPRQQVTQGHVPTIQGQISVPQVHAQEQQTHVNEDFLRDVDSDGDSLFHLLSSLDKITVEHLKMLGGKEKQKAHINLLNKLQQTPLFLAVKNRHQMAVKILLHFGADPNIQSMISRDRDSYVMGAPLHEAAMQGDECLPILTELLSNSKTNVNILSIGSQLTPLHTALLHYRDVHNQVPYRKTILELIHSGADITLPEIKSSKTVTMLVIESRDFELLREILNNIEAGQCRKLLQQTTRSGDTCLHVASGLSRVESHYKTALLRYLITKGADSNMANNAKELPKELSPQEWRNLRIPST</sequence>
<keyword evidence="1" id="KW-0677">Repeat</keyword>
<keyword evidence="6" id="KW-1185">Reference proteome</keyword>
<dbReference type="PROSITE" id="PS50297">
    <property type="entry name" value="ANK_REP_REGION"/>
    <property type="match status" value="2"/>
</dbReference>
<evidence type="ECO:0000313" key="5">
    <source>
        <dbReference type="EMBL" id="KAL3885202.1"/>
    </source>
</evidence>
<evidence type="ECO:0000256" key="4">
    <source>
        <dbReference type="SAM" id="MobiDB-lite"/>
    </source>
</evidence>
<dbReference type="Proteomes" id="UP001634394">
    <property type="component" value="Unassembled WGS sequence"/>
</dbReference>
<dbReference type="EMBL" id="JBJQND010000002">
    <property type="protein sequence ID" value="KAL3885201.1"/>
    <property type="molecule type" value="Genomic_DNA"/>
</dbReference>
<organism evidence="5 6">
    <name type="scientific">Sinanodonta woodiana</name>
    <name type="common">Chinese pond mussel</name>
    <name type="synonym">Anodonta woodiana</name>
    <dbReference type="NCBI Taxonomy" id="1069815"/>
    <lineage>
        <taxon>Eukaryota</taxon>
        <taxon>Metazoa</taxon>
        <taxon>Spiralia</taxon>
        <taxon>Lophotrochozoa</taxon>
        <taxon>Mollusca</taxon>
        <taxon>Bivalvia</taxon>
        <taxon>Autobranchia</taxon>
        <taxon>Heteroconchia</taxon>
        <taxon>Palaeoheterodonta</taxon>
        <taxon>Unionida</taxon>
        <taxon>Unionoidea</taxon>
        <taxon>Unionidae</taxon>
        <taxon>Unioninae</taxon>
        <taxon>Sinanodonta</taxon>
    </lineage>
</organism>
<feature type="compositionally biased region" description="Polar residues" evidence="4">
    <location>
        <begin position="43"/>
        <end position="63"/>
    </location>
</feature>
<dbReference type="SUPFAM" id="SSF48403">
    <property type="entry name" value="Ankyrin repeat"/>
    <property type="match status" value="1"/>
</dbReference>
<accession>A0ABD3XJL8</accession>
<dbReference type="PANTHER" id="PTHR46680:SF3">
    <property type="entry name" value="NF-KAPPA-B INHIBITOR CACTUS"/>
    <property type="match status" value="1"/>
</dbReference>
<feature type="region of interest" description="Disordered" evidence="4">
    <location>
        <begin position="1"/>
        <end position="63"/>
    </location>
</feature>
<dbReference type="InterPro" id="IPR051070">
    <property type="entry name" value="NF-kappa-B_inhibitor"/>
</dbReference>
<reference evidence="5 6" key="1">
    <citation type="submission" date="2024-11" db="EMBL/GenBank/DDBJ databases">
        <title>Chromosome-level genome assembly of the freshwater bivalve Anodonta woodiana.</title>
        <authorList>
            <person name="Chen X."/>
        </authorList>
    </citation>
    <scope>NUCLEOTIDE SEQUENCE [LARGE SCALE GENOMIC DNA]</scope>
    <source>
        <strain evidence="5">MN2024</strain>
        <tissue evidence="5">Gills</tissue>
    </source>
</reference>
<keyword evidence="2 3" id="KW-0040">ANK repeat</keyword>
<gene>
    <name evidence="5" type="ORF">ACJMK2_025292</name>
</gene>
<evidence type="ECO:0000256" key="1">
    <source>
        <dbReference type="ARBA" id="ARBA00022737"/>
    </source>
</evidence>
<dbReference type="PANTHER" id="PTHR46680">
    <property type="entry name" value="NF-KAPPA-B INHIBITOR ALPHA"/>
    <property type="match status" value="1"/>
</dbReference>
<dbReference type="Gene3D" id="1.25.40.20">
    <property type="entry name" value="Ankyrin repeat-containing domain"/>
    <property type="match status" value="2"/>
</dbReference>
<evidence type="ECO:0008006" key="7">
    <source>
        <dbReference type="Google" id="ProtNLM"/>
    </source>
</evidence>
<evidence type="ECO:0000313" key="6">
    <source>
        <dbReference type="Proteomes" id="UP001634394"/>
    </source>
</evidence>
<name>A0ABD3XJL8_SINWO</name>
<dbReference type="EMBL" id="JBJQND010000002">
    <property type="protein sequence ID" value="KAL3885202.1"/>
    <property type="molecule type" value="Genomic_DNA"/>
</dbReference>
<protein>
    <recommendedName>
        <fullName evidence="7">NF-kappa-B inhibitor zeta</fullName>
    </recommendedName>
</protein>